<evidence type="ECO:0000313" key="3">
    <source>
        <dbReference type="EMBL" id="MFH4980725.1"/>
    </source>
</evidence>
<accession>A0ABD6EMF7</accession>
<dbReference type="Pfam" id="PF04155">
    <property type="entry name" value="Ground-like"/>
    <property type="match status" value="1"/>
</dbReference>
<organism evidence="3 4">
    <name type="scientific">Gnathostoma spinigerum</name>
    <dbReference type="NCBI Taxonomy" id="75299"/>
    <lineage>
        <taxon>Eukaryota</taxon>
        <taxon>Metazoa</taxon>
        <taxon>Ecdysozoa</taxon>
        <taxon>Nematoda</taxon>
        <taxon>Chromadorea</taxon>
        <taxon>Rhabditida</taxon>
        <taxon>Spirurina</taxon>
        <taxon>Gnathostomatomorpha</taxon>
        <taxon>Gnathostomatoidea</taxon>
        <taxon>Gnathostomatidae</taxon>
        <taxon>Gnathostoma</taxon>
    </lineage>
</organism>
<keyword evidence="1" id="KW-0732">Signal</keyword>
<dbReference type="AlphaFoldDB" id="A0ABD6EMF7"/>
<name>A0ABD6EMF7_9BILA</name>
<evidence type="ECO:0000259" key="2">
    <source>
        <dbReference type="Pfam" id="PF04155"/>
    </source>
</evidence>
<keyword evidence="4" id="KW-1185">Reference proteome</keyword>
<feature type="domain" description="Ground-like" evidence="2">
    <location>
        <begin position="263"/>
        <end position="343"/>
    </location>
</feature>
<feature type="chain" id="PRO_5044770040" description="Ground-like domain-containing protein" evidence="1">
    <location>
        <begin position="20"/>
        <end position="432"/>
    </location>
</feature>
<reference evidence="3 4" key="1">
    <citation type="submission" date="2024-08" db="EMBL/GenBank/DDBJ databases">
        <title>Gnathostoma spinigerum genome.</title>
        <authorList>
            <person name="Gonzalez-Bertolin B."/>
            <person name="Monzon S."/>
            <person name="Zaballos A."/>
            <person name="Jimenez P."/>
            <person name="Dekumyoy P."/>
            <person name="Varona S."/>
            <person name="Cuesta I."/>
            <person name="Sumanam S."/>
            <person name="Adisakwattana P."/>
            <person name="Gasser R.B."/>
            <person name="Hernandez-Gonzalez A."/>
            <person name="Young N.D."/>
            <person name="Perteguer M.J."/>
        </authorList>
    </citation>
    <scope>NUCLEOTIDE SEQUENCE [LARGE SCALE GENOMIC DNA]</scope>
    <source>
        <strain evidence="3">AL3</strain>
        <tissue evidence="3">Liver</tissue>
    </source>
</reference>
<sequence>MSFPKAAFYLLALLQCISTGFLGCFRPFCADKCEGCTPIGPWCPCGQPTFVQAAKTGCVCENGQNCSCIFSDPLHLFGGIIDHMSQALPVPTTLMPPNQEISFITNNDHHSISSLKDSPEISPMSFVEHQPIQTTVVAPHKLLGFPENGQFVRHVSDNATFPSVNRINVSISTDFPNKFHTVKPSPLDGLSQEPAFRGYNITGGQQKKPHIERMDGGFLDDESNDEEFKESYRQMSELFSAVIGSSDPTYEYRQPTLVVMNKDCHNALMQRVMLKTVLDYRRSPDFNECNIHMVAHMIQSRLEDYFKLTFEVIVGLKHIQSMTYYRGNMTCLLPWNEKTLYAYATPIQFPMGNPKANSLSEEFGSRKEIRRHTVANGVTTLQSELIPIRLRRWQTRIRFVRSTSLSSKEMKYIKFTPTTETTRNMDSDRTVK</sequence>
<feature type="signal peptide" evidence="1">
    <location>
        <begin position="1"/>
        <end position="19"/>
    </location>
</feature>
<evidence type="ECO:0000256" key="1">
    <source>
        <dbReference type="SAM" id="SignalP"/>
    </source>
</evidence>
<proteinExistence type="predicted"/>
<dbReference type="PANTHER" id="PTHR31967">
    <property type="entry name" value="GROUNDHOG (HEDGEHOG-LIKE FAMILY)-RELATED"/>
    <property type="match status" value="1"/>
</dbReference>
<gene>
    <name evidence="3" type="ORF">AB6A40_007434</name>
</gene>
<evidence type="ECO:0000313" key="4">
    <source>
        <dbReference type="Proteomes" id="UP001608902"/>
    </source>
</evidence>
<dbReference type="EMBL" id="JBGFUD010005981">
    <property type="protein sequence ID" value="MFH4980725.1"/>
    <property type="molecule type" value="Genomic_DNA"/>
</dbReference>
<dbReference type="Proteomes" id="UP001608902">
    <property type="component" value="Unassembled WGS sequence"/>
</dbReference>
<comment type="caution">
    <text evidence="3">The sequence shown here is derived from an EMBL/GenBank/DDBJ whole genome shotgun (WGS) entry which is preliminary data.</text>
</comment>
<dbReference type="PROSITE" id="PS51257">
    <property type="entry name" value="PROKAR_LIPOPROTEIN"/>
    <property type="match status" value="1"/>
</dbReference>
<dbReference type="PANTHER" id="PTHR31967:SF14">
    <property type="entry name" value="GROUND-LIKE DOMAIN-CONTAINING PROTEIN"/>
    <property type="match status" value="1"/>
</dbReference>
<protein>
    <recommendedName>
        <fullName evidence="2">Ground-like domain-containing protein</fullName>
    </recommendedName>
</protein>
<dbReference type="InterPro" id="IPR007284">
    <property type="entry name" value="Ground-like_dom"/>
</dbReference>